<proteinExistence type="predicted"/>
<evidence type="ECO:0000256" key="1">
    <source>
        <dbReference type="SAM" id="MobiDB-lite"/>
    </source>
</evidence>
<dbReference type="EMBL" id="JEMX01000104">
    <property type="protein sequence ID" value="EXI77316.1"/>
    <property type="molecule type" value="Genomic_DNA"/>
</dbReference>
<feature type="region of interest" description="Disordered" evidence="1">
    <location>
        <begin position="186"/>
        <end position="205"/>
    </location>
</feature>
<accession>A0A011NPR0</accession>
<evidence type="ECO:0000313" key="2">
    <source>
        <dbReference type="EMBL" id="EXI77316.1"/>
    </source>
</evidence>
<dbReference type="InterPro" id="IPR021973">
    <property type="entry name" value="SprA-related"/>
</dbReference>
<feature type="region of interest" description="Disordered" evidence="1">
    <location>
        <begin position="18"/>
        <end position="56"/>
    </location>
</feature>
<dbReference type="AlphaFoldDB" id="A0A011NPR0"/>
<dbReference type="PATRIC" id="fig|1454003.3.peg.3927"/>
<feature type="compositionally biased region" description="Basic and acidic residues" evidence="1">
    <location>
        <begin position="22"/>
        <end position="31"/>
    </location>
</feature>
<sequence>MVNSVANSPASVLRMLVSPEQRAARVADRQKLASAEKPTPAESGQASAAGQPGETGFAAATASVAAKAGAIASAESGLSPEDLRLIDQLSATDRQVRTHELAHMAAGAGLAGGATFTYQVGPDNQRYAVAGEVSIDTSPGGDPEETIAKAQQIRAAALAPADPSSQDQKVAAMAAQMASAARLELAAQERAEQQTPVPASEARGSAATAAYQSVAAVGDGAGLAGSGSAGFGSAGFRALA</sequence>
<gene>
    <name evidence="2" type="ORF">AW10_03868</name>
</gene>
<protein>
    <submittedName>
        <fullName evidence="2">SprA-related family protein</fullName>
    </submittedName>
</protein>
<organism evidence="2 3">
    <name type="scientific">Candidatus Accumulibacter appositus</name>
    <dbReference type="NCBI Taxonomy" id="1454003"/>
    <lineage>
        <taxon>Bacteria</taxon>
        <taxon>Pseudomonadati</taxon>
        <taxon>Pseudomonadota</taxon>
        <taxon>Betaproteobacteria</taxon>
        <taxon>Candidatus Accumulibacter</taxon>
    </lineage>
</organism>
<dbReference type="Proteomes" id="UP000021816">
    <property type="component" value="Unassembled WGS sequence"/>
</dbReference>
<name>A0A011NPR0_9PROT</name>
<reference evidence="2 3" key="1">
    <citation type="submission" date="2014-02" db="EMBL/GenBank/DDBJ databases">
        <title>Expanding our view of genomic diversity in Candidatus Accumulibacter clades.</title>
        <authorList>
            <person name="Skennerton C.T."/>
            <person name="Barr J.J."/>
            <person name="Slater F.R."/>
            <person name="Bond P.L."/>
            <person name="Tyson G.W."/>
        </authorList>
    </citation>
    <scope>NUCLEOTIDE SEQUENCE [LARGE SCALE GENOMIC DNA]</scope>
    <source>
        <strain evidence="3">BA-92</strain>
    </source>
</reference>
<dbReference type="Pfam" id="PF12118">
    <property type="entry name" value="SprA-related"/>
    <property type="match status" value="1"/>
</dbReference>
<dbReference type="STRING" id="1454003.AW10_03868"/>
<evidence type="ECO:0000313" key="3">
    <source>
        <dbReference type="Proteomes" id="UP000021816"/>
    </source>
</evidence>
<comment type="caution">
    <text evidence="2">The sequence shown here is derived from an EMBL/GenBank/DDBJ whole genome shotgun (WGS) entry which is preliminary data.</text>
</comment>